<dbReference type="GO" id="GO:0005737">
    <property type="term" value="C:cytoplasm"/>
    <property type="evidence" value="ECO:0007669"/>
    <property type="project" value="TreeGrafter"/>
</dbReference>
<dbReference type="CDD" id="cd06257">
    <property type="entry name" value="DnaJ"/>
    <property type="match status" value="1"/>
</dbReference>
<name>A0A4R3QC33_RHISU</name>
<protein>
    <submittedName>
        <fullName evidence="4">DnaJ-like protein</fullName>
    </submittedName>
</protein>
<dbReference type="AlphaFoldDB" id="A0A4R3QC33"/>
<accession>A0A4R3QC33</accession>
<dbReference type="Pfam" id="PF00226">
    <property type="entry name" value="DnaJ"/>
    <property type="match status" value="1"/>
</dbReference>
<dbReference type="CDD" id="cd10747">
    <property type="entry name" value="DnaJ_C"/>
    <property type="match status" value="1"/>
</dbReference>
<dbReference type="Proteomes" id="UP000294576">
    <property type="component" value="Unassembled WGS sequence"/>
</dbReference>
<dbReference type="EMBL" id="SMBH01000002">
    <property type="protein sequence ID" value="TCU19100.1"/>
    <property type="molecule type" value="Genomic_DNA"/>
</dbReference>
<organism evidence="4 5">
    <name type="scientific">Rhizobium sullae</name>
    <name type="common">Rhizobium hedysari</name>
    <dbReference type="NCBI Taxonomy" id="50338"/>
    <lineage>
        <taxon>Bacteria</taxon>
        <taxon>Pseudomonadati</taxon>
        <taxon>Pseudomonadota</taxon>
        <taxon>Alphaproteobacteria</taxon>
        <taxon>Hyphomicrobiales</taxon>
        <taxon>Rhizobiaceae</taxon>
        <taxon>Rhizobium/Agrobacterium group</taxon>
        <taxon>Rhizobium</taxon>
    </lineage>
</organism>
<dbReference type="SUPFAM" id="SSF46565">
    <property type="entry name" value="Chaperone J-domain"/>
    <property type="match status" value="1"/>
</dbReference>
<gene>
    <name evidence="4" type="ORF">EV132_102329</name>
</gene>
<sequence length="415" mass="44532">MGQMARRELSLGIGVLGKDRHTASEHRRFIMRDPYKILGVPQDAGADEIKAAWRNKAKAVHPDHNQGDPTATARFAEVGRAYETLKDPKKRSLFDTAARMAEARVSGDTIMQQRQAAREAAVRAKAAQANAERVMEELTRANAQKAARAAAEAAKQQQASPESAEDMVERIFGAQAKAASAGATVHPQANASRRPEAEAGKPEAEAIKPEEEGAETAAVAAAGGILQPLSILTSLVRRFTGSTPAPEKAPDQFAQTTVTIEDILKGNWATVQLGESREASFALSAGTREGHQVRLKGQGYKLPNMQRGDAVVSIHIAPDARFTVDGFDLHTVLPVTIENAVLGTEARIDGPNGPVDVTVPAWSGSDKTIRISGQGLSDDTGGKGDLVVELRIMLWEKPDDKVTDLMRSMREGLFL</sequence>
<feature type="compositionally biased region" description="Basic and acidic residues" evidence="2">
    <location>
        <begin position="193"/>
        <end position="211"/>
    </location>
</feature>
<dbReference type="PRINTS" id="PR00625">
    <property type="entry name" value="JDOMAIN"/>
</dbReference>
<dbReference type="PANTHER" id="PTHR43096">
    <property type="entry name" value="DNAJ HOMOLOG 1, MITOCHONDRIAL-RELATED"/>
    <property type="match status" value="1"/>
</dbReference>
<dbReference type="GO" id="GO:0051082">
    <property type="term" value="F:unfolded protein binding"/>
    <property type="evidence" value="ECO:0007669"/>
    <property type="project" value="InterPro"/>
</dbReference>
<comment type="caution">
    <text evidence="4">The sequence shown here is derived from an EMBL/GenBank/DDBJ whole genome shotgun (WGS) entry which is preliminary data.</text>
</comment>
<feature type="domain" description="J" evidence="3">
    <location>
        <begin position="33"/>
        <end position="98"/>
    </location>
</feature>
<evidence type="ECO:0000313" key="4">
    <source>
        <dbReference type="EMBL" id="TCU19100.1"/>
    </source>
</evidence>
<dbReference type="InterPro" id="IPR018253">
    <property type="entry name" value="DnaJ_domain_CS"/>
</dbReference>
<feature type="coiled-coil region" evidence="1">
    <location>
        <begin position="117"/>
        <end position="144"/>
    </location>
</feature>
<dbReference type="PROSITE" id="PS50076">
    <property type="entry name" value="DNAJ_2"/>
    <property type="match status" value="1"/>
</dbReference>
<dbReference type="Gene3D" id="1.10.287.110">
    <property type="entry name" value="DnaJ domain"/>
    <property type="match status" value="1"/>
</dbReference>
<evidence type="ECO:0000256" key="1">
    <source>
        <dbReference type="SAM" id="Coils"/>
    </source>
</evidence>
<proteinExistence type="predicted"/>
<keyword evidence="1" id="KW-0175">Coiled coil</keyword>
<dbReference type="PANTHER" id="PTHR43096:SF10">
    <property type="entry name" value="CHAPERONE PROTEIN DNAJ A6, CHLOROPLASTIC"/>
    <property type="match status" value="1"/>
</dbReference>
<dbReference type="GO" id="GO:0042026">
    <property type="term" value="P:protein refolding"/>
    <property type="evidence" value="ECO:0007669"/>
    <property type="project" value="TreeGrafter"/>
</dbReference>
<evidence type="ECO:0000313" key="5">
    <source>
        <dbReference type="Proteomes" id="UP000294576"/>
    </source>
</evidence>
<dbReference type="InterPro" id="IPR002939">
    <property type="entry name" value="DnaJ_C"/>
</dbReference>
<dbReference type="SUPFAM" id="SSF49493">
    <property type="entry name" value="HSP40/DnaJ peptide-binding domain"/>
    <property type="match status" value="2"/>
</dbReference>
<evidence type="ECO:0000259" key="3">
    <source>
        <dbReference type="PROSITE" id="PS50076"/>
    </source>
</evidence>
<dbReference type="InterPro" id="IPR008971">
    <property type="entry name" value="HSP40/DnaJ_pept-bd"/>
</dbReference>
<feature type="region of interest" description="Disordered" evidence="2">
    <location>
        <begin position="179"/>
        <end position="215"/>
    </location>
</feature>
<reference evidence="4 5" key="1">
    <citation type="submission" date="2019-03" db="EMBL/GenBank/DDBJ databases">
        <title>Genomic Encyclopedia of Type Strains, Phase IV (KMG-V): Genome sequencing to study the core and pangenomes of soil and plant-associated prokaryotes.</title>
        <authorList>
            <person name="Whitman W."/>
        </authorList>
    </citation>
    <scope>NUCLEOTIDE SEQUENCE [LARGE SCALE GENOMIC DNA]</scope>
    <source>
        <strain evidence="4 5">Hc14</strain>
    </source>
</reference>
<dbReference type="Pfam" id="PF01556">
    <property type="entry name" value="DnaJ_C"/>
    <property type="match status" value="1"/>
</dbReference>
<dbReference type="SMART" id="SM00271">
    <property type="entry name" value="DnaJ"/>
    <property type="match status" value="1"/>
</dbReference>
<dbReference type="InterPro" id="IPR001623">
    <property type="entry name" value="DnaJ_domain"/>
</dbReference>
<dbReference type="Gene3D" id="2.60.260.20">
    <property type="entry name" value="Urease metallochaperone UreE, N-terminal domain"/>
    <property type="match status" value="2"/>
</dbReference>
<dbReference type="InterPro" id="IPR036869">
    <property type="entry name" value="J_dom_sf"/>
</dbReference>
<dbReference type="PROSITE" id="PS00636">
    <property type="entry name" value="DNAJ_1"/>
    <property type="match status" value="1"/>
</dbReference>
<evidence type="ECO:0000256" key="2">
    <source>
        <dbReference type="SAM" id="MobiDB-lite"/>
    </source>
</evidence>